<dbReference type="InterPro" id="IPR003029">
    <property type="entry name" value="S1_domain"/>
</dbReference>
<dbReference type="PANTHER" id="PTHR10724">
    <property type="entry name" value="30S RIBOSOMAL PROTEIN S1"/>
    <property type="match status" value="1"/>
</dbReference>
<reference evidence="2 3" key="1">
    <citation type="submission" date="2024-02" db="EMBL/GenBank/DDBJ databases">
        <authorList>
            <person name="Chen Y."/>
            <person name="Shah S."/>
            <person name="Dougan E. K."/>
            <person name="Thang M."/>
            <person name="Chan C."/>
        </authorList>
    </citation>
    <scope>NUCLEOTIDE SEQUENCE [LARGE SCALE GENOMIC DNA]</scope>
</reference>
<comment type="caution">
    <text evidence="2">The sequence shown here is derived from an EMBL/GenBank/DDBJ whole genome shotgun (WGS) entry which is preliminary data.</text>
</comment>
<feature type="domain" description="S1 motif" evidence="1">
    <location>
        <begin position="63"/>
        <end position="131"/>
    </location>
</feature>
<feature type="domain" description="S1 motif" evidence="1">
    <location>
        <begin position="287"/>
        <end position="357"/>
    </location>
</feature>
<dbReference type="Pfam" id="PF00575">
    <property type="entry name" value="S1"/>
    <property type="match status" value="2"/>
</dbReference>
<dbReference type="PROSITE" id="PS50126">
    <property type="entry name" value="S1"/>
    <property type="match status" value="3"/>
</dbReference>
<sequence>MKAKMRRLGFLGCVWSLQSRHQVSLVPFFMPGRVSQVGGIAPRAHPKSAATSLQDLSFFEHFPQRLMATVSRKASYGLWADVTSPTGEEATGLIHLSEMDQELDAFEVGQEVLVDVVYVEKERGHLGLSLPRRSWSSSSVADFEGLEVYASEWLEAHVVPGSTGIEPDGVFVKVVHRSLRESLGFVSADLIDLPRESMKSFFKIGDQGEQDEQERCGHGGHVGLAESKEVHVRLLSKSDGMLQLSMKGGANDIKADLEAQLRNLETSKVQRAARRHDLSAFASMATSQWMDGRIVQIASYGVYVSVEPPGGDAHWGLVHLSEFSEEMSQEALQPGAVIPVRVALVDQENGRLALSARPLMAGSDPTANAEDSFLMGVIEEVHSYGVTLTTPMGRGLLYSTELEEYVEDASSKFAVGEELQVRVIGEMEKGLLALSMKVPKEQSKEISPFEDEESLPTAQDLQIRAMRKRLKDYLGISPQEPLRAQVQAETPFGLLLDVSHPDGREPAQGLLVGPPEDLRTGEQLEVLLLSVDTHRGVLMVGRR</sequence>
<gene>
    <name evidence="2" type="ORF">CCMP2556_LOCUS40568</name>
</gene>
<evidence type="ECO:0000313" key="2">
    <source>
        <dbReference type="EMBL" id="CAK9083160.1"/>
    </source>
</evidence>
<evidence type="ECO:0000313" key="3">
    <source>
        <dbReference type="Proteomes" id="UP001642484"/>
    </source>
</evidence>
<dbReference type="InterPro" id="IPR050437">
    <property type="entry name" value="Ribos_protein_bS1-like"/>
</dbReference>
<evidence type="ECO:0000259" key="1">
    <source>
        <dbReference type="PROSITE" id="PS50126"/>
    </source>
</evidence>
<dbReference type="Gene3D" id="2.40.50.140">
    <property type="entry name" value="Nucleic acid-binding proteins"/>
    <property type="match status" value="3"/>
</dbReference>
<organism evidence="2 3">
    <name type="scientific">Durusdinium trenchii</name>
    <dbReference type="NCBI Taxonomy" id="1381693"/>
    <lineage>
        <taxon>Eukaryota</taxon>
        <taxon>Sar</taxon>
        <taxon>Alveolata</taxon>
        <taxon>Dinophyceae</taxon>
        <taxon>Suessiales</taxon>
        <taxon>Symbiodiniaceae</taxon>
        <taxon>Durusdinium</taxon>
    </lineage>
</organism>
<name>A0ABP0Q4H6_9DINO</name>
<dbReference type="Proteomes" id="UP001642484">
    <property type="component" value="Unassembled WGS sequence"/>
</dbReference>
<protein>
    <recommendedName>
        <fullName evidence="1">S1 motif domain-containing protein</fullName>
    </recommendedName>
</protein>
<dbReference type="CDD" id="cd00164">
    <property type="entry name" value="S1_like"/>
    <property type="match status" value="2"/>
</dbReference>
<dbReference type="EMBL" id="CAXAMN010024017">
    <property type="protein sequence ID" value="CAK9083160.1"/>
    <property type="molecule type" value="Genomic_DNA"/>
</dbReference>
<dbReference type="SUPFAM" id="SSF50249">
    <property type="entry name" value="Nucleic acid-binding proteins"/>
    <property type="match status" value="3"/>
</dbReference>
<dbReference type="SMART" id="SM00316">
    <property type="entry name" value="S1"/>
    <property type="match status" value="4"/>
</dbReference>
<keyword evidence="3" id="KW-1185">Reference proteome</keyword>
<accession>A0ABP0Q4H6</accession>
<dbReference type="InterPro" id="IPR012340">
    <property type="entry name" value="NA-bd_OB-fold"/>
</dbReference>
<proteinExistence type="predicted"/>
<feature type="domain" description="S1 motif" evidence="1">
    <location>
        <begin position="371"/>
        <end position="437"/>
    </location>
</feature>